<dbReference type="PROSITE" id="PS01081">
    <property type="entry name" value="HTH_TETR_1"/>
    <property type="match status" value="1"/>
</dbReference>
<dbReference type="SUPFAM" id="SSF46689">
    <property type="entry name" value="Homeodomain-like"/>
    <property type="match status" value="1"/>
</dbReference>
<name>A0A1I5IV37_9PSEU</name>
<dbReference type="GO" id="GO:0000976">
    <property type="term" value="F:transcription cis-regulatory region binding"/>
    <property type="evidence" value="ECO:0007669"/>
    <property type="project" value="TreeGrafter"/>
</dbReference>
<dbReference type="PANTHER" id="PTHR30055:SF158">
    <property type="entry name" value="POSSIBLE TRANSCRIPTIONAL REGULATORY PROTEIN (PROBABLY TETR-FAMILY)"/>
    <property type="match status" value="1"/>
</dbReference>
<feature type="domain" description="HTH tetR-type" evidence="3">
    <location>
        <begin position="32"/>
        <end position="92"/>
    </location>
</feature>
<evidence type="ECO:0000259" key="3">
    <source>
        <dbReference type="PROSITE" id="PS50977"/>
    </source>
</evidence>
<dbReference type="InterPro" id="IPR023772">
    <property type="entry name" value="DNA-bd_HTH_TetR-type_CS"/>
</dbReference>
<dbReference type="InterPro" id="IPR050109">
    <property type="entry name" value="HTH-type_TetR-like_transc_reg"/>
</dbReference>
<evidence type="ECO:0000313" key="4">
    <source>
        <dbReference type="EMBL" id="SFO64322.1"/>
    </source>
</evidence>
<dbReference type="PROSITE" id="PS50977">
    <property type="entry name" value="HTH_TETR_2"/>
    <property type="match status" value="1"/>
</dbReference>
<dbReference type="Pfam" id="PF00440">
    <property type="entry name" value="TetR_N"/>
    <property type="match status" value="1"/>
</dbReference>
<feature type="DNA-binding region" description="H-T-H motif" evidence="2">
    <location>
        <begin position="55"/>
        <end position="74"/>
    </location>
</feature>
<dbReference type="InterPro" id="IPR009057">
    <property type="entry name" value="Homeodomain-like_sf"/>
</dbReference>
<dbReference type="Proteomes" id="UP000199137">
    <property type="component" value="Unassembled WGS sequence"/>
</dbReference>
<organism evidence="4 5">
    <name type="scientific">Amycolatopsis rubida</name>
    <dbReference type="NCBI Taxonomy" id="112413"/>
    <lineage>
        <taxon>Bacteria</taxon>
        <taxon>Bacillati</taxon>
        <taxon>Actinomycetota</taxon>
        <taxon>Actinomycetes</taxon>
        <taxon>Pseudonocardiales</taxon>
        <taxon>Pseudonocardiaceae</taxon>
        <taxon>Amycolatopsis</taxon>
    </lineage>
</organism>
<gene>
    <name evidence="4" type="ORF">SAMN05421854_102715</name>
</gene>
<dbReference type="Gene3D" id="1.10.357.10">
    <property type="entry name" value="Tetracycline Repressor, domain 2"/>
    <property type="match status" value="1"/>
</dbReference>
<dbReference type="PANTHER" id="PTHR30055">
    <property type="entry name" value="HTH-TYPE TRANSCRIPTIONAL REGULATOR RUTR"/>
    <property type="match status" value="1"/>
</dbReference>
<evidence type="ECO:0000256" key="1">
    <source>
        <dbReference type="ARBA" id="ARBA00023125"/>
    </source>
</evidence>
<dbReference type="OrthoDB" id="3767959at2"/>
<dbReference type="AlphaFoldDB" id="A0A1I5IV37"/>
<dbReference type="PRINTS" id="PR00455">
    <property type="entry name" value="HTHTETR"/>
</dbReference>
<sequence>MKVHNGPTHPAILISYAEDVANSAGSKGMPRPERERLILDAAVQEFGTQGYAHASVAAIAGRAEISKPLVYGYFESKDGLYLACLHRGAAPLVDAVTEAQTGTGLTRALGTLEAIFRTLEPRRLDWAVLWDPTLPPRSAVDEAARAYRRKLSVLGAEGTQEALTSAGFADPADASLFARIWYGAVAATVNWWLEHPEEPAETTTQRCARILTSLRG</sequence>
<dbReference type="GO" id="GO:0003700">
    <property type="term" value="F:DNA-binding transcription factor activity"/>
    <property type="evidence" value="ECO:0007669"/>
    <property type="project" value="TreeGrafter"/>
</dbReference>
<protein>
    <submittedName>
        <fullName evidence="4">Transcriptional regulator, TetR family</fullName>
    </submittedName>
</protein>
<keyword evidence="1 2" id="KW-0238">DNA-binding</keyword>
<dbReference type="EMBL" id="FOWC01000002">
    <property type="protein sequence ID" value="SFO64322.1"/>
    <property type="molecule type" value="Genomic_DNA"/>
</dbReference>
<dbReference type="InterPro" id="IPR001647">
    <property type="entry name" value="HTH_TetR"/>
</dbReference>
<evidence type="ECO:0000256" key="2">
    <source>
        <dbReference type="PROSITE-ProRule" id="PRU00335"/>
    </source>
</evidence>
<evidence type="ECO:0000313" key="5">
    <source>
        <dbReference type="Proteomes" id="UP000199137"/>
    </source>
</evidence>
<proteinExistence type="predicted"/>
<dbReference type="STRING" id="112413.SAMN05421854_102715"/>
<accession>A0A1I5IV37</accession>
<reference evidence="4 5" key="1">
    <citation type="submission" date="2016-10" db="EMBL/GenBank/DDBJ databases">
        <authorList>
            <person name="de Groot N.N."/>
        </authorList>
    </citation>
    <scope>NUCLEOTIDE SEQUENCE [LARGE SCALE GENOMIC DNA]</scope>
    <source>
        <strain evidence="4 5">DSM 44637</strain>
    </source>
</reference>